<dbReference type="Gene3D" id="3.50.50.60">
    <property type="entry name" value="FAD/NAD(P)-binding domain"/>
    <property type="match status" value="1"/>
</dbReference>
<dbReference type="InterPro" id="IPR050464">
    <property type="entry name" value="Zeta_carotene_desat/Oxidored"/>
</dbReference>
<organism evidence="2 3">
    <name type="scientific">Oceanococcus atlanticus</name>
    <dbReference type="NCBI Taxonomy" id="1317117"/>
    <lineage>
        <taxon>Bacteria</taxon>
        <taxon>Pseudomonadati</taxon>
        <taxon>Pseudomonadota</taxon>
        <taxon>Gammaproteobacteria</taxon>
        <taxon>Chromatiales</taxon>
        <taxon>Oceanococcaceae</taxon>
        <taxon>Oceanococcus</taxon>
    </lineage>
</organism>
<gene>
    <name evidence="2" type="ORF">ATO7_07010</name>
</gene>
<evidence type="ECO:0000259" key="1">
    <source>
        <dbReference type="Pfam" id="PF01593"/>
    </source>
</evidence>
<dbReference type="SUPFAM" id="SSF51905">
    <property type="entry name" value="FAD/NAD(P)-binding domain"/>
    <property type="match status" value="1"/>
</dbReference>
<evidence type="ECO:0000313" key="3">
    <source>
        <dbReference type="Proteomes" id="UP000192342"/>
    </source>
</evidence>
<dbReference type="STRING" id="1317117.ATO7_07010"/>
<sequence length="415" mass="46240">MRIAIIGGGIAGLATAYGLDAHHDVVLFEAADWLGGHTHTVDVPLTLASGATHNYAVDTGFIVFNDATYPHFIRLLGQLGLQGQATDMSFSVANGSLEYASHSLDGLFAQRRRLLSVAHLNMLREILRFNRQARQLVGRDDPRTLAEFLAGEGYSDTFRDSYLLPLCAAIWSASLLDAQHFPADHFARFFNNHGLLQLRDRPQWRVVPGGSRSYVERLQERLSAELRLSCPVESVQRHPERVEIRSSAGSEQFDQVVFACHSDQALSLLADPSAQEQAILGALPYVDNDVVLHTDASILPHNPRAWASWNFRVSPDRGRAAAITYHMNRLQGLEAPVEFCVTLNQSDRIDPARVIERYRYAHPLYTPHSNQARAQRAQINGQQRSWYCGAYWYNGFHEDGARSALDVAQALGGGW</sequence>
<keyword evidence="3" id="KW-1185">Reference proteome</keyword>
<proteinExistence type="predicted"/>
<dbReference type="AlphaFoldDB" id="A0A1Y1SK00"/>
<dbReference type="RefSeq" id="WP_083560875.1">
    <property type="nucleotide sequence ID" value="NZ_AQQV01000001.1"/>
</dbReference>
<comment type="caution">
    <text evidence="2">The sequence shown here is derived from an EMBL/GenBank/DDBJ whole genome shotgun (WGS) entry which is preliminary data.</text>
</comment>
<evidence type="ECO:0000313" key="2">
    <source>
        <dbReference type="EMBL" id="ORE89611.1"/>
    </source>
</evidence>
<dbReference type="GO" id="GO:0016491">
    <property type="term" value="F:oxidoreductase activity"/>
    <property type="evidence" value="ECO:0007669"/>
    <property type="project" value="InterPro"/>
</dbReference>
<feature type="domain" description="Amine oxidase" evidence="1">
    <location>
        <begin position="10"/>
        <end position="286"/>
    </location>
</feature>
<dbReference type="PANTHER" id="PTHR42923">
    <property type="entry name" value="PROTOPORPHYRINOGEN OXIDASE"/>
    <property type="match status" value="1"/>
</dbReference>
<dbReference type="OrthoDB" id="20837at2"/>
<dbReference type="EMBL" id="AQQV01000001">
    <property type="protein sequence ID" value="ORE89611.1"/>
    <property type="molecule type" value="Genomic_DNA"/>
</dbReference>
<name>A0A1Y1SK00_9GAMM</name>
<protein>
    <submittedName>
        <fullName evidence="2">Amine oxidase, flavin-containing</fullName>
    </submittedName>
</protein>
<dbReference type="PANTHER" id="PTHR42923:SF17">
    <property type="entry name" value="AMINE OXIDASE DOMAIN-CONTAINING PROTEIN"/>
    <property type="match status" value="1"/>
</dbReference>
<dbReference type="InterPro" id="IPR036188">
    <property type="entry name" value="FAD/NAD-bd_sf"/>
</dbReference>
<accession>A0A1Y1SK00</accession>
<dbReference type="InterPro" id="IPR002937">
    <property type="entry name" value="Amino_oxidase"/>
</dbReference>
<dbReference type="Proteomes" id="UP000192342">
    <property type="component" value="Unassembled WGS sequence"/>
</dbReference>
<dbReference type="Pfam" id="PF01593">
    <property type="entry name" value="Amino_oxidase"/>
    <property type="match status" value="1"/>
</dbReference>
<reference evidence="2 3" key="1">
    <citation type="submission" date="2013-04" db="EMBL/GenBank/DDBJ databases">
        <title>Oceanococcus atlanticus 22II-S10r2 Genome Sequencing.</title>
        <authorList>
            <person name="Lai Q."/>
            <person name="Li G."/>
            <person name="Shao Z."/>
        </authorList>
    </citation>
    <scope>NUCLEOTIDE SEQUENCE [LARGE SCALE GENOMIC DNA]</scope>
    <source>
        <strain evidence="2 3">22II-S10r2</strain>
    </source>
</reference>